<accession>A0A0C2ZR59</accession>
<dbReference type="AlphaFoldDB" id="A0A0C2ZR59"/>
<protein>
    <submittedName>
        <fullName evidence="2">Uncharacterized protein</fullName>
    </submittedName>
</protein>
<organism evidence="2 3">
    <name type="scientific">Scleroderma citrinum Foug A</name>
    <dbReference type="NCBI Taxonomy" id="1036808"/>
    <lineage>
        <taxon>Eukaryota</taxon>
        <taxon>Fungi</taxon>
        <taxon>Dikarya</taxon>
        <taxon>Basidiomycota</taxon>
        <taxon>Agaricomycotina</taxon>
        <taxon>Agaricomycetes</taxon>
        <taxon>Agaricomycetidae</taxon>
        <taxon>Boletales</taxon>
        <taxon>Sclerodermatineae</taxon>
        <taxon>Sclerodermataceae</taxon>
        <taxon>Scleroderma</taxon>
    </lineage>
</organism>
<name>A0A0C2ZR59_9AGAM</name>
<evidence type="ECO:0000313" key="3">
    <source>
        <dbReference type="Proteomes" id="UP000053989"/>
    </source>
</evidence>
<dbReference type="HOGENOM" id="CLU_1595552_0_0_1"/>
<sequence length="173" mass="19610">MTSLAELRLHLRDEHSWTGQAINRFKRRATTYSTPSLRQQSDSVASPTTGDPQCQVPPESFDAQIDEEPDTNTNEARDESGAEPTIMDIIGQLISNSDDAELDEEFLPLIEKLKIKELFEFSNDHWLNVMKNVAMRGLQEELELYELVDLDAERVPNDDPELDSMTAAVMLQT</sequence>
<dbReference type="Proteomes" id="UP000053989">
    <property type="component" value="Unassembled WGS sequence"/>
</dbReference>
<feature type="region of interest" description="Disordered" evidence="1">
    <location>
        <begin position="29"/>
        <end position="83"/>
    </location>
</feature>
<feature type="compositionally biased region" description="Polar residues" evidence="1">
    <location>
        <begin position="30"/>
        <end position="52"/>
    </location>
</feature>
<keyword evidence="3" id="KW-1185">Reference proteome</keyword>
<reference evidence="3" key="2">
    <citation type="submission" date="2015-01" db="EMBL/GenBank/DDBJ databases">
        <title>Evolutionary Origins and Diversification of the Mycorrhizal Mutualists.</title>
        <authorList>
            <consortium name="DOE Joint Genome Institute"/>
            <consortium name="Mycorrhizal Genomics Consortium"/>
            <person name="Kohler A."/>
            <person name="Kuo A."/>
            <person name="Nagy L.G."/>
            <person name="Floudas D."/>
            <person name="Copeland A."/>
            <person name="Barry K.W."/>
            <person name="Cichocki N."/>
            <person name="Veneault-Fourrey C."/>
            <person name="LaButti K."/>
            <person name="Lindquist E.A."/>
            <person name="Lipzen A."/>
            <person name="Lundell T."/>
            <person name="Morin E."/>
            <person name="Murat C."/>
            <person name="Riley R."/>
            <person name="Ohm R."/>
            <person name="Sun H."/>
            <person name="Tunlid A."/>
            <person name="Henrissat B."/>
            <person name="Grigoriev I.V."/>
            <person name="Hibbett D.S."/>
            <person name="Martin F."/>
        </authorList>
    </citation>
    <scope>NUCLEOTIDE SEQUENCE [LARGE SCALE GENOMIC DNA]</scope>
    <source>
        <strain evidence="3">Foug A</strain>
    </source>
</reference>
<evidence type="ECO:0000256" key="1">
    <source>
        <dbReference type="SAM" id="MobiDB-lite"/>
    </source>
</evidence>
<reference evidence="2 3" key="1">
    <citation type="submission" date="2014-04" db="EMBL/GenBank/DDBJ databases">
        <authorList>
            <consortium name="DOE Joint Genome Institute"/>
            <person name="Kuo A."/>
            <person name="Kohler A."/>
            <person name="Nagy L.G."/>
            <person name="Floudas D."/>
            <person name="Copeland A."/>
            <person name="Barry K.W."/>
            <person name="Cichocki N."/>
            <person name="Veneault-Fourrey C."/>
            <person name="LaButti K."/>
            <person name="Lindquist E.A."/>
            <person name="Lipzen A."/>
            <person name="Lundell T."/>
            <person name="Morin E."/>
            <person name="Murat C."/>
            <person name="Sun H."/>
            <person name="Tunlid A."/>
            <person name="Henrissat B."/>
            <person name="Grigoriev I.V."/>
            <person name="Hibbett D.S."/>
            <person name="Martin F."/>
            <person name="Nordberg H.P."/>
            <person name="Cantor M.N."/>
            <person name="Hua S.X."/>
        </authorList>
    </citation>
    <scope>NUCLEOTIDE SEQUENCE [LARGE SCALE GENOMIC DNA]</scope>
    <source>
        <strain evidence="2 3">Foug A</strain>
    </source>
</reference>
<gene>
    <name evidence="2" type="ORF">SCLCIDRAFT_30594</name>
</gene>
<proteinExistence type="predicted"/>
<dbReference type="EMBL" id="KN822141">
    <property type="protein sequence ID" value="KIM55077.1"/>
    <property type="molecule type" value="Genomic_DNA"/>
</dbReference>
<evidence type="ECO:0000313" key="2">
    <source>
        <dbReference type="EMBL" id="KIM55077.1"/>
    </source>
</evidence>
<dbReference type="InParanoid" id="A0A0C2ZR59"/>